<dbReference type="Proteomes" id="UP001158067">
    <property type="component" value="Unassembled WGS sequence"/>
</dbReference>
<comment type="caution">
    <text evidence="6">The sequence shown here is derived from an EMBL/GenBank/DDBJ whole genome shotgun (WGS) entry which is preliminary data.</text>
</comment>
<evidence type="ECO:0000256" key="3">
    <source>
        <dbReference type="ARBA" id="ARBA00023125"/>
    </source>
</evidence>
<dbReference type="SUPFAM" id="SSF46785">
    <property type="entry name" value="Winged helix' DNA-binding domain"/>
    <property type="match status" value="1"/>
</dbReference>
<dbReference type="InterPro" id="IPR036390">
    <property type="entry name" value="WH_DNA-bd_sf"/>
</dbReference>
<protein>
    <submittedName>
        <fullName evidence="6">DNA-binding transcriptional regulator, LysR family</fullName>
    </submittedName>
</protein>
<dbReference type="EMBL" id="FXUG01000006">
    <property type="protein sequence ID" value="SMP58720.1"/>
    <property type="molecule type" value="Genomic_DNA"/>
</dbReference>
<dbReference type="GO" id="GO:0003677">
    <property type="term" value="F:DNA binding"/>
    <property type="evidence" value="ECO:0007669"/>
    <property type="project" value="UniProtKB-KW"/>
</dbReference>
<name>A0ABY1Q887_9BACT</name>
<gene>
    <name evidence="6" type="ORF">SAMN06265222_10698</name>
</gene>
<keyword evidence="3 6" id="KW-0238">DNA-binding</keyword>
<feature type="domain" description="HTH lysR-type" evidence="5">
    <location>
        <begin position="12"/>
        <end position="69"/>
    </location>
</feature>
<dbReference type="Gene3D" id="3.40.190.290">
    <property type="match status" value="1"/>
</dbReference>
<comment type="similarity">
    <text evidence="1">Belongs to the LysR transcriptional regulatory family.</text>
</comment>
<dbReference type="PROSITE" id="PS50931">
    <property type="entry name" value="HTH_LYSR"/>
    <property type="match status" value="1"/>
</dbReference>
<dbReference type="InterPro" id="IPR005119">
    <property type="entry name" value="LysR_subst-bd"/>
</dbReference>
<sequence length="306" mass="33957">MTLANLAQADSLTMQQINTFCHVYERGGYAGAAEVLGLAGPTIWEQVKTLEKIYKTKLFVRSGRNIVPTNSGQALYEMLRPLLANVESTFERLAEHHDQSITQFTLVTGMRMMMEELGQPLRQFQKAFPGTRMHLMTADNVTAQQLVLEGRADLAFLIEPPREMVADGIDYEMLYPLEYLAALPPRHRLIRRAHVTLDDLVNEPLVVGSAHTIGRKQLEQARFRLGMKSPLNIVAETDNSAVTIACVRAGLGVGIIASQPDGFLTANVKTRSITNEVGQVNVVAAYRKGRQLTNALQTLVEMIQAR</sequence>
<dbReference type="SUPFAM" id="SSF53850">
    <property type="entry name" value="Periplasmic binding protein-like II"/>
    <property type="match status" value="1"/>
</dbReference>
<keyword evidence="4" id="KW-0804">Transcription</keyword>
<reference evidence="6 7" key="1">
    <citation type="submission" date="2017-05" db="EMBL/GenBank/DDBJ databases">
        <authorList>
            <person name="Varghese N."/>
            <person name="Submissions S."/>
        </authorList>
    </citation>
    <scope>NUCLEOTIDE SEQUENCE [LARGE SCALE GENOMIC DNA]</scope>
    <source>
        <strain evidence="6 7">DSM 25457</strain>
    </source>
</reference>
<evidence type="ECO:0000313" key="6">
    <source>
        <dbReference type="EMBL" id="SMP58720.1"/>
    </source>
</evidence>
<organism evidence="6 7">
    <name type="scientific">Neorhodopirellula lusitana</name>
    <dbReference type="NCBI Taxonomy" id="445327"/>
    <lineage>
        <taxon>Bacteria</taxon>
        <taxon>Pseudomonadati</taxon>
        <taxon>Planctomycetota</taxon>
        <taxon>Planctomycetia</taxon>
        <taxon>Pirellulales</taxon>
        <taxon>Pirellulaceae</taxon>
        <taxon>Neorhodopirellula</taxon>
    </lineage>
</organism>
<evidence type="ECO:0000259" key="5">
    <source>
        <dbReference type="PROSITE" id="PS50931"/>
    </source>
</evidence>
<dbReference type="InterPro" id="IPR000847">
    <property type="entry name" value="LysR_HTH_N"/>
</dbReference>
<dbReference type="RefSeq" id="WP_283432852.1">
    <property type="nucleotide sequence ID" value="NZ_FXUG01000006.1"/>
</dbReference>
<keyword evidence="7" id="KW-1185">Reference proteome</keyword>
<dbReference type="InterPro" id="IPR036388">
    <property type="entry name" value="WH-like_DNA-bd_sf"/>
</dbReference>
<dbReference type="Pfam" id="PF03466">
    <property type="entry name" value="LysR_substrate"/>
    <property type="match status" value="1"/>
</dbReference>
<dbReference type="Gene3D" id="1.10.10.10">
    <property type="entry name" value="Winged helix-like DNA-binding domain superfamily/Winged helix DNA-binding domain"/>
    <property type="match status" value="1"/>
</dbReference>
<dbReference type="PANTHER" id="PTHR30126">
    <property type="entry name" value="HTH-TYPE TRANSCRIPTIONAL REGULATOR"/>
    <property type="match status" value="1"/>
</dbReference>
<evidence type="ECO:0000256" key="4">
    <source>
        <dbReference type="ARBA" id="ARBA00023163"/>
    </source>
</evidence>
<evidence type="ECO:0000256" key="2">
    <source>
        <dbReference type="ARBA" id="ARBA00023015"/>
    </source>
</evidence>
<dbReference type="PANTHER" id="PTHR30126:SF40">
    <property type="entry name" value="HTH-TYPE TRANSCRIPTIONAL REGULATOR GLTR"/>
    <property type="match status" value="1"/>
</dbReference>
<keyword evidence="2" id="KW-0805">Transcription regulation</keyword>
<proteinExistence type="inferred from homology"/>
<evidence type="ECO:0000313" key="7">
    <source>
        <dbReference type="Proteomes" id="UP001158067"/>
    </source>
</evidence>
<dbReference type="Pfam" id="PF00126">
    <property type="entry name" value="HTH_1"/>
    <property type="match status" value="1"/>
</dbReference>
<dbReference type="CDD" id="cd05466">
    <property type="entry name" value="PBP2_LTTR_substrate"/>
    <property type="match status" value="1"/>
</dbReference>
<evidence type="ECO:0000256" key="1">
    <source>
        <dbReference type="ARBA" id="ARBA00009437"/>
    </source>
</evidence>
<accession>A0ABY1Q887</accession>